<evidence type="ECO:0000313" key="1">
    <source>
        <dbReference type="EMBL" id="HAN26976.1"/>
    </source>
</evidence>
<dbReference type="PANTHER" id="PTHR42707:SF3">
    <property type="entry name" value="ACYL-COA DEHYDROGENASE AIDB-RELATED"/>
    <property type="match status" value="1"/>
</dbReference>
<evidence type="ECO:0000313" key="2">
    <source>
        <dbReference type="Proteomes" id="UP000259273"/>
    </source>
</evidence>
<dbReference type="InterPro" id="IPR036250">
    <property type="entry name" value="AcylCo_DH-like_C"/>
</dbReference>
<dbReference type="Proteomes" id="UP000259273">
    <property type="component" value="Unassembled WGS sequence"/>
</dbReference>
<feature type="non-terminal residue" evidence="1">
    <location>
        <position position="1"/>
    </location>
</feature>
<sequence length="139" mass="15224">EDSMMPRLYREAPVNAIWEGSGNVQCLDVLRAMQKSPRVVEVFLDELGAARGAHATLDREITRLQQDLAAPEDFEYRARDVVDRMARSLQAALLLQHAPTGLAEAFCNSRLGGEGQHNVGTLPRGVDCAAIIERATPQA</sequence>
<reference evidence="1 2" key="1">
    <citation type="journal article" date="2018" name="Nat. Biotechnol.">
        <title>A standardized bacterial taxonomy based on genome phylogeny substantially revises the tree of life.</title>
        <authorList>
            <person name="Parks D.H."/>
            <person name="Chuvochina M."/>
            <person name="Waite D.W."/>
            <person name="Rinke C."/>
            <person name="Skarshewski A."/>
            <person name="Chaumeil P.A."/>
            <person name="Hugenholtz P."/>
        </authorList>
    </citation>
    <scope>NUCLEOTIDE SEQUENCE [LARGE SCALE GENOMIC DNA]</scope>
    <source>
        <strain evidence="1">UBA9158</strain>
    </source>
</reference>
<protein>
    <submittedName>
        <fullName evidence="1">DNA alkylation response protein</fullName>
    </submittedName>
</protein>
<dbReference type="PANTHER" id="PTHR42707">
    <property type="entry name" value="ACYL-COA DEHYDROGENASE"/>
    <property type="match status" value="1"/>
</dbReference>
<comment type="caution">
    <text evidence="1">The sequence shown here is derived from an EMBL/GenBank/DDBJ whole genome shotgun (WGS) entry which is preliminary data.</text>
</comment>
<gene>
    <name evidence="1" type="ORF">DCP75_04510</name>
</gene>
<organism evidence="1 2">
    <name type="scientific">Haliea salexigens</name>
    <dbReference type="NCBI Taxonomy" id="287487"/>
    <lineage>
        <taxon>Bacteria</taxon>
        <taxon>Pseudomonadati</taxon>
        <taxon>Pseudomonadota</taxon>
        <taxon>Gammaproteobacteria</taxon>
        <taxon>Cellvibrionales</taxon>
        <taxon>Halieaceae</taxon>
        <taxon>Haliea</taxon>
    </lineage>
</organism>
<dbReference type="InterPro" id="IPR052904">
    <property type="entry name" value="Acyl-CoA_dehydrogenase-like"/>
</dbReference>
<dbReference type="SUPFAM" id="SSF47203">
    <property type="entry name" value="Acyl-CoA dehydrogenase C-terminal domain-like"/>
    <property type="match status" value="1"/>
</dbReference>
<accession>A0A3C1KL75</accession>
<name>A0A3C1KL75_9GAMM</name>
<dbReference type="GO" id="GO:0003995">
    <property type="term" value="F:acyl-CoA dehydrogenase activity"/>
    <property type="evidence" value="ECO:0007669"/>
    <property type="project" value="TreeGrafter"/>
</dbReference>
<proteinExistence type="predicted"/>
<dbReference type="EMBL" id="DMND01000068">
    <property type="protein sequence ID" value="HAN26976.1"/>
    <property type="molecule type" value="Genomic_DNA"/>
</dbReference>
<dbReference type="AlphaFoldDB" id="A0A3C1KL75"/>